<evidence type="ECO:0000256" key="3">
    <source>
        <dbReference type="ARBA" id="ARBA00022801"/>
    </source>
</evidence>
<feature type="domain" description="Glycoside hydrolase 35 catalytic" evidence="10">
    <location>
        <begin position="32"/>
        <end position="347"/>
    </location>
</feature>
<keyword evidence="3 7" id="KW-0378">Hydrolase</keyword>
<dbReference type="EMBL" id="CAXIEN010000418">
    <property type="protein sequence ID" value="CAL1297254.1"/>
    <property type="molecule type" value="Genomic_DNA"/>
</dbReference>
<dbReference type="GO" id="GO:0004565">
    <property type="term" value="F:beta-galactosidase activity"/>
    <property type="evidence" value="ECO:0007669"/>
    <property type="project" value="UniProtKB-EC"/>
</dbReference>
<evidence type="ECO:0000256" key="6">
    <source>
        <dbReference type="PIRSR" id="PIRSR006336-1"/>
    </source>
</evidence>
<feature type="domain" description="Beta-galactosidase 1-like first all-beta" evidence="11">
    <location>
        <begin position="393"/>
        <end position="502"/>
    </location>
</feature>
<dbReference type="Pfam" id="PF21467">
    <property type="entry name" value="BetaGal_gal-bd"/>
    <property type="match status" value="1"/>
</dbReference>
<evidence type="ECO:0000256" key="2">
    <source>
        <dbReference type="ARBA" id="ARBA00022729"/>
    </source>
</evidence>
<dbReference type="Proteomes" id="UP001497382">
    <property type="component" value="Unassembled WGS sequence"/>
</dbReference>
<evidence type="ECO:0000259" key="12">
    <source>
        <dbReference type="Pfam" id="PF21467"/>
    </source>
</evidence>
<dbReference type="Gene3D" id="2.60.120.260">
    <property type="entry name" value="Galactose-binding domain-like"/>
    <property type="match status" value="2"/>
</dbReference>
<dbReference type="InterPro" id="IPR001944">
    <property type="entry name" value="Glycoside_Hdrlase_35"/>
</dbReference>
<reference evidence="13 14" key="1">
    <citation type="submission" date="2024-04" db="EMBL/GenBank/DDBJ databases">
        <authorList>
            <person name="Rising A."/>
            <person name="Reimegard J."/>
            <person name="Sonavane S."/>
            <person name="Akerstrom W."/>
            <person name="Nylinder S."/>
            <person name="Hedman E."/>
            <person name="Kallberg Y."/>
        </authorList>
    </citation>
    <scope>NUCLEOTIDE SEQUENCE [LARGE SCALE GENOMIC DNA]</scope>
</reference>
<evidence type="ECO:0000313" key="13">
    <source>
        <dbReference type="EMBL" id="CAL1297254.1"/>
    </source>
</evidence>
<evidence type="ECO:0000256" key="9">
    <source>
        <dbReference type="SAM" id="SignalP"/>
    </source>
</evidence>
<dbReference type="InterPro" id="IPR017853">
    <property type="entry name" value="GH"/>
</dbReference>
<gene>
    <name evidence="13" type="ORF">LARSCL_LOCUS20205</name>
</gene>
<organism evidence="13 14">
    <name type="scientific">Larinioides sclopetarius</name>
    <dbReference type="NCBI Taxonomy" id="280406"/>
    <lineage>
        <taxon>Eukaryota</taxon>
        <taxon>Metazoa</taxon>
        <taxon>Ecdysozoa</taxon>
        <taxon>Arthropoda</taxon>
        <taxon>Chelicerata</taxon>
        <taxon>Arachnida</taxon>
        <taxon>Araneae</taxon>
        <taxon>Araneomorphae</taxon>
        <taxon>Entelegynae</taxon>
        <taxon>Araneoidea</taxon>
        <taxon>Araneidae</taxon>
        <taxon>Larinioides</taxon>
    </lineage>
</organism>
<protein>
    <recommendedName>
        <fullName evidence="7">Beta-galactosidase</fullName>
        <ecNumber evidence="7">3.2.1.23</ecNumber>
    </recommendedName>
</protein>
<feature type="active site" description="Nucleophile" evidence="6">
    <location>
        <position position="258"/>
    </location>
</feature>
<dbReference type="GO" id="GO:0005975">
    <property type="term" value="P:carbohydrate metabolic process"/>
    <property type="evidence" value="ECO:0007669"/>
    <property type="project" value="InterPro"/>
</dbReference>
<evidence type="ECO:0000313" key="14">
    <source>
        <dbReference type="Proteomes" id="UP001497382"/>
    </source>
</evidence>
<dbReference type="InterPro" id="IPR026283">
    <property type="entry name" value="B-gal_1-like"/>
</dbReference>
<evidence type="ECO:0000256" key="8">
    <source>
        <dbReference type="RuleBase" id="RU003679"/>
    </source>
</evidence>
<keyword evidence="2 9" id="KW-0732">Signal</keyword>
<feature type="active site" description="Proton donor" evidence="6">
    <location>
        <position position="180"/>
    </location>
</feature>
<dbReference type="InterPro" id="IPR019801">
    <property type="entry name" value="Glyco_hydro_35_CS"/>
</dbReference>
<dbReference type="FunFam" id="3.20.20.80:FF:000017">
    <property type="entry name" value="Beta-galactosidase"/>
    <property type="match status" value="1"/>
</dbReference>
<dbReference type="EC" id="3.2.1.23" evidence="7"/>
<keyword evidence="14" id="KW-1185">Reference proteome</keyword>
<feature type="chain" id="PRO_5043415954" description="Beta-galactosidase" evidence="9">
    <location>
        <begin position="20"/>
        <end position="624"/>
    </location>
</feature>
<dbReference type="InterPro" id="IPR048913">
    <property type="entry name" value="BetaGal_gal-bd"/>
</dbReference>
<comment type="caution">
    <text evidence="13">The sequence shown here is derived from an EMBL/GenBank/DDBJ whole genome shotgun (WGS) entry which is preliminary data.</text>
</comment>
<dbReference type="SUPFAM" id="SSF49785">
    <property type="entry name" value="Galactose-binding domain-like"/>
    <property type="match status" value="1"/>
</dbReference>
<comment type="catalytic activity">
    <reaction evidence="7">
        <text>Hydrolysis of terminal non-reducing beta-D-galactose residues in beta-D-galactosides.</text>
        <dbReference type="EC" id="3.2.1.23"/>
    </reaction>
</comment>
<evidence type="ECO:0000259" key="10">
    <source>
        <dbReference type="Pfam" id="PF01301"/>
    </source>
</evidence>
<dbReference type="InterPro" id="IPR008979">
    <property type="entry name" value="Galactose-bd-like_sf"/>
</dbReference>
<keyword evidence="4" id="KW-0325">Glycoprotein</keyword>
<dbReference type="FunFam" id="2.60.120.260:FF:000148">
    <property type="entry name" value="Beta-galactosidase, putative"/>
    <property type="match status" value="1"/>
</dbReference>
<feature type="domain" description="Beta-galactosidase galactose-binding" evidence="12">
    <location>
        <begin position="525"/>
        <end position="584"/>
    </location>
</feature>
<dbReference type="PRINTS" id="PR00742">
    <property type="entry name" value="GLHYDRLASE35"/>
</dbReference>
<accession>A0AAV2BNT3</accession>
<evidence type="ECO:0000256" key="1">
    <source>
        <dbReference type="ARBA" id="ARBA00009809"/>
    </source>
</evidence>
<keyword evidence="5 7" id="KW-0326">Glycosidase</keyword>
<evidence type="ECO:0000259" key="11">
    <source>
        <dbReference type="Pfam" id="PF21317"/>
    </source>
</evidence>
<dbReference type="InterPro" id="IPR031330">
    <property type="entry name" value="Gly_Hdrlase_35_cat"/>
</dbReference>
<dbReference type="SUPFAM" id="SSF51445">
    <property type="entry name" value="(Trans)glycosidases"/>
    <property type="match status" value="1"/>
</dbReference>
<comment type="similarity">
    <text evidence="1 8">Belongs to the glycosyl hydrolase 35 family.</text>
</comment>
<evidence type="ECO:0000256" key="7">
    <source>
        <dbReference type="RuleBase" id="RU000675"/>
    </source>
</evidence>
<dbReference type="PIRSF" id="PIRSF006336">
    <property type="entry name" value="B-gal"/>
    <property type="match status" value="1"/>
</dbReference>
<name>A0AAV2BNT3_9ARAC</name>
<dbReference type="PROSITE" id="PS01182">
    <property type="entry name" value="GLYCOSYL_HYDROL_F35"/>
    <property type="match status" value="1"/>
</dbReference>
<sequence length="624" mass="70904">MKLKIFIFFALCCMRTVFGTRSFIVDYENNRFLKDGKPFRYVSGTVHYFRVHPEFWHDRIYKLKMAGLNAVQTYIEWNHHEPEPGVYNFEGNYDLVKFIKTAQDLDMLVILRPGPFIDAERDLGGLPYWLLRIDPNMKLRFWDPNFIKHMDEWFNVLLPKIEPLLYNNGGPVISIQIENEYAFCGCDQYKAHLRDLFNKLLKKNVVLFTTDQPFPNSIACGKTYGVLATTDFGAGANVTLNFNQLRFTQADGPLVNSEYYPGFIDHWGHPHSTKTTENVVKTLNEMLMFNASVNFYVFLGGTSFGFTAGSNILDTFQACTTSYDFDAPLTEAGDPTPKYYAVREAIGKFLPVPPGPVPQPAPKMKSPMITLKKVMSIWDYIAKLNNSVVSTYPLSFEKLNHPFGFILYRTTVQFRPTDPAVLTVKKIADRAYVYVNKVLQGILSREHKVESIPVQVLKGQQIDILVENQGRVCANQINDPKGILQNVTLGSKTLQNWTMIPIPLDPKSIQQIESSTEKTDSVSTPSFYTGEFKIPSSTRILDTFLKVDGWHKGAAFLNQFNLGKYWPIVGPQITLYAPSTLFRNSTTVNRITLFELENAPCGSKNNCSIQFVDTPMVDGPTPEY</sequence>
<feature type="signal peptide" evidence="9">
    <location>
        <begin position="1"/>
        <end position="19"/>
    </location>
</feature>
<evidence type="ECO:0000256" key="4">
    <source>
        <dbReference type="ARBA" id="ARBA00023180"/>
    </source>
</evidence>
<dbReference type="Pfam" id="PF21317">
    <property type="entry name" value="BetaGal_ABD_1"/>
    <property type="match status" value="1"/>
</dbReference>
<dbReference type="InterPro" id="IPR048912">
    <property type="entry name" value="BetaGal1-like_ABD1"/>
</dbReference>
<dbReference type="PANTHER" id="PTHR23421">
    <property type="entry name" value="BETA-GALACTOSIDASE RELATED"/>
    <property type="match status" value="1"/>
</dbReference>
<dbReference type="Gene3D" id="3.20.20.80">
    <property type="entry name" value="Glycosidases"/>
    <property type="match status" value="1"/>
</dbReference>
<dbReference type="AlphaFoldDB" id="A0AAV2BNT3"/>
<dbReference type="Pfam" id="PF01301">
    <property type="entry name" value="Glyco_hydro_35"/>
    <property type="match status" value="1"/>
</dbReference>
<evidence type="ECO:0000256" key="5">
    <source>
        <dbReference type="ARBA" id="ARBA00023295"/>
    </source>
</evidence>
<proteinExistence type="inferred from homology"/>